<evidence type="ECO:0000256" key="2">
    <source>
        <dbReference type="SAM" id="Phobius"/>
    </source>
</evidence>
<dbReference type="RefSeq" id="WP_010767225.1">
    <property type="nucleotide sequence ID" value="NZ_ASWE01000004.1"/>
</dbReference>
<keyword evidence="5" id="KW-1185">Reference proteome</keyword>
<evidence type="ECO:0000259" key="3">
    <source>
        <dbReference type="Pfam" id="PF03816"/>
    </source>
</evidence>
<dbReference type="EMBL" id="AJAT01000008">
    <property type="protein sequence ID" value="EOL47549.1"/>
    <property type="molecule type" value="Genomic_DNA"/>
</dbReference>
<dbReference type="STRING" id="154621.RV11_GL000350"/>
<evidence type="ECO:0000256" key="1">
    <source>
        <dbReference type="ARBA" id="ARBA00006068"/>
    </source>
</evidence>
<feature type="domain" description="Cell envelope-related transcriptional attenuator" evidence="3">
    <location>
        <begin position="84"/>
        <end position="227"/>
    </location>
</feature>
<dbReference type="InterPro" id="IPR004474">
    <property type="entry name" value="LytR_CpsA_psr"/>
</dbReference>
<feature type="transmembrane region" description="Helical" evidence="2">
    <location>
        <begin position="7"/>
        <end position="30"/>
    </location>
</feature>
<dbReference type="HOGENOM" id="CLU_016455_2_2_9"/>
<dbReference type="PANTHER" id="PTHR33392">
    <property type="entry name" value="POLYISOPRENYL-TEICHOIC ACID--PEPTIDOGLYCAN TEICHOIC ACID TRANSFERASE TAGU"/>
    <property type="match status" value="1"/>
</dbReference>
<dbReference type="NCBIfam" id="TIGR00350">
    <property type="entry name" value="lytR_cpsA_psr"/>
    <property type="match status" value="1"/>
</dbReference>
<name>R3U132_9ENTE</name>
<comment type="similarity">
    <text evidence="1">Belongs to the LytR/CpsA/Psr (LCP) family.</text>
</comment>
<sequence length="313" mass="34817">MKVWQKTIIGFLMFILVVLIGAVAVGAVFYNDAKKVADSAYEPIERGTPSLRKEALDYSNSEPFSVLLLGIDTDEVRGSQTEGRSDSIMVATINPQKKQTTLVSIPRDTYTELVGNGTSDKLNHAYAYGGVAMAMSSVENLLDIPIDHYALVNMDGMTDLIDEVGGVDIDNHLAFEYEGANFPLGKIHLEGWQAVKYSRMRYDDPEGDYGRQKRQRIVLEALFHELASIDNISNYKNLLEVLGNNAKTDLSWDTIMTLLKKYTPALTTMKTDQLQGEGFDGDGVTGEYQISYQGIAPDELLRVQTLLKEQLEK</sequence>
<keyword evidence="2" id="KW-0812">Transmembrane</keyword>
<keyword evidence="2" id="KW-1133">Transmembrane helix</keyword>
<dbReference type="Pfam" id="PF03816">
    <property type="entry name" value="LytR_cpsA_psr"/>
    <property type="match status" value="1"/>
</dbReference>
<accession>R3U132</accession>
<dbReference type="Gene3D" id="3.40.630.190">
    <property type="entry name" value="LCP protein"/>
    <property type="match status" value="1"/>
</dbReference>
<dbReference type="PANTHER" id="PTHR33392:SF6">
    <property type="entry name" value="POLYISOPRENYL-TEICHOIC ACID--PEPTIDOGLYCAN TEICHOIC ACID TRANSFERASE TAGU"/>
    <property type="match status" value="1"/>
</dbReference>
<organism evidence="4 5">
    <name type="scientific">Enterococcus phoeniculicola ATCC BAA-412</name>
    <dbReference type="NCBI Taxonomy" id="1158610"/>
    <lineage>
        <taxon>Bacteria</taxon>
        <taxon>Bacillati</taxon>
        <taxon>Bacillota</taxon>
        <taxon>Bacilli</taxon>
        <taxon>Lactobacillales</taxon>
        <taxon>Enterococcaceae</taxon>
        <taxon>Enterococcus</taxon>
    </lineage>
</organism>
<reference evidence="4 5" key="1">
    <citation type="submission" date="2013-02" db="EMBL/GenBank/DDBJ databases">
        <title>The Genome Sequence of Enterococcus phoeniculicola BAA-412.</title>
        <authorList>
            <consortium name="The Broad Institute Genome Sequencing Platform"/>
            <consortium name="The Broad Institute Genome Sequencing Center for Infectious Disease"/>
            <person name="Earl A.M."/>
            <person name="Gilmore M.S."/>
            <person name="Lebreton F."/>
            <person name="Walker B."/>
            <person name="Young S.K."/>
            <person name="Zeng Q."/>
            <person name="Gargeya S."/>
            <person name="Fitzgerald M."/>
            <person name="Haas B."/>
            <person name="Abouelleil A."/>
            <person name="Alvarado L."/>
            <person name="Arachchi H.M."/>
            <person name="Berlin A.M."/>
            <person name="Chapman S.B."/>
            <person name="Dewar J."/>
            <person name="Goldberg J."/>
            <person name="Griggs A."/>
            <person name="Gujja S."/>
            <person name="Hansen M."/>
            <person name="Howarth C."/>
            <person name="Imamovic A."/>
            <person name="Larimer J."/>
            <person name="McCowan C."/>
            <person name="Murphy C."/>
            <person name="Neiman D."/>
            <person name="Pearson M."/>
            <person name="Priest M."/>
            <person name="Roberts A."/>
            <person name="Saif S."/>
            <person name="Shea T."/>
            <person name="Sisk P."/>
            <person name="Sykes S."/>
            <person name="Wortman J."/>
            <person name="Nusbaum C."/>
            <person name="Birren B."/>
        </authorList>
    </citation>
    <scope>NUCLEOTIDE SEQUENCE [LARGE SCALE GENOMIC DNA]</scope>
    <source>
        <strain evidence="4 5">ATCC BAA-412</strain>
    </source>
</reference>
<gene>
    <name evidence="4" type="ORF">UC3_00552</name>
</gene>
<dbReference type="InterPro" id="IPR050922">
    <property type="entry name" value="LytR/CpsA/Psr_CW_biosynth"/>
</dbReference>
<evidence type="ECO:0000313" key="5">
    <source>
        <dbReference type="Proteomes" id="UP000013785"/>
    </source>
</evidence>
<dbReference type="eggNOG" id="COG1316">
    <property type="taxonomic scope" value="Bacteria"/>
</dbReference>
<dbReference type="Proteomes" id="UP000013785">
    <property type="component" value="Unassembled WGS sequence"/>
</dbReference>
<proteinExistence type="inferred from homology"/>
<protein>
    <recommendedName>
        <fullName evidence="3">Cell envelope-related transcriptional attenuator domain-containing protein</fullName>
    </recommendedName>
</protein>
<dbReference type="PATRIC" id="fig|1158610.3.peg.524"/>
<comment type="caution">
    <text evidence="4">The sequence shown here is derived from an EMBL/GenBank/DDBJ whole genome shotgun (WGS) entry which is preliminary data.</text>
</comment>
<keyword evidence="2" id="KW-0472">Membrane</keyword>
<dbReference type="AlphaFoldDB" id="R3U132"/>
<evidence type="ECO:0000313" key="4">
    <source>
        <dbReference type="EMBL" id="EOL47549.1"/>
    </source>
</evidence>
<dbReference type="OrthoDB" id="27330at2"/>